<dbReference type="EMBL" id="LXWW01000039">
    <property type="protein sequence ID" value="OAO17244.1"/>
    <property type="molecule type" value="Genomic_DNA"/>
</dbReference>
<dbReference type="OrthoDB" id="440676at2759"/>
<dbReference type="STRING" id="478820.A0A196SN00"/>
<dbReference type="PRINTS" id="PR00296">
    <property type="entry name" value="CYCLINKINASE"/>
</dbReference>
<evidence type="ECO:0000313" key="5">
    <source>
        <dbReference type="EMBL" id="OAO17244.1"/>
    </source>
</evidence>
<dbReference type="SUPFAM" id="SSF55637">
    <property type="entry name" value="Cell cycle regulatory proteins"/>
    <property type="match status" value="1"/>
</dbReference>
<keyword evidence="5" id="KW-0418">Kinase</keyword>
<keyword evidence="5" id="KW-0808">Transferase</keyword>
<reference evidence="5 6" key="1">
    <citation type="submission" date="2016-05" db="EMBL/GenBank/DDBJ databases">
        <title>Nuclear genome of Blastocystis sp. subtype 1 NandII.</title>
        <authorList>
            <person name="Gentekaki E."/>
            <person name="Curtis B."/>
            <person name="Stairs C."/>
            <person name="Eme L."/>
            <person name="Herman E."/>
            <person name="Klimes V."/>
            <person name="Arias M.C."/>
            <person name="Elias M."/>
            <person name="Hilliou F."/>
            <person name="Klute M."/>
            <person name="Malik S.-B."/>
            <person name="Pightling A."/>
            <person name="Rachubinski R."/>
            <person name="Salas D."/>
            <person name="Schlacht A."/>
            <person name="Suga H."/>
            <person name="Archibald J."/>
            <person name="Ball S.G."/>
            <person name="Clark G."/>
            <person name="Dacks J."/>
            <person name="Van Der Giezen M."/>
            <person name="Tsaousis A."/>
            <person name="Roger A."/>
        </authorList>
    </citation>
    <scope>NUCLEOTIDE SEQUENCE [LARGE SCALE GENOMIC DNA]</scope>
    <source>
        <strain evidence="6">ATCC 50177 / NandII</strain>
    </source>
</reference>
<organism evidence="5 6">
    <name type="scientific">Blastocystis sp. subtype 1 (strain ATCC 50177 / NandII)</name>
    <dbReference type="NCBI Taxonomy" id="478820"/>
    <lineage>
        <taxon>Eukaryota</taxon>
        <taxon>Sar</taxon>
        <taxon>Stramenopiles</taxon>
        <taxon>Bigyra</taxon>
        <taxon>Opalozoa</taxon>
        <taxon>Opalinata</taxon>
        <taxon>Blastocystidae</taxon>
        <taxon>Blastocystis</taxon>
    </lineage>
</organism>
<evidence type="ECO:0000256" key="1">
    <source>
        <dbReference type="ARBA" id="ARBA00007782"/>
    </source>
</evidence>
<comment type="similarity">
    <text evidence="1 4">Belongs to the CKS family.</text>
</comment>
<evidence type="ECO:0000256" key="2">
    <source>
        <dbReference type="ARBA" id="ARBA00022618"/>
    </source>
</evidence>
<dbReference type="GO" id="GO:0016301">
    <property type="term" value="F:kinase activity"/>
    <property type="evidence" value="ECO:0007669"/>
    <property type="project" value="UniProtKB-KW"/>
</dbReference>
<keyword evidence="6" id="KW-1185">Reference proteome</keyword>
<comment type="caution">
    <text evidence="5">The sequence shown here is derived from an EMBL/GenBank/DDBJ whole genome shotgun (WGS) entry which is preliminary data.</text>
</comment>
<evidence type="ECO:0000256" key="4">
    <source>
        <dbReference type="RuleBase" id="RU311113"/>
    </source>
</evidence>
<protein>
    <recommendedName>
        <fullName evidence="4">Cyclin-dependent kinases regulatory subunit</fullName>
    </recommendedName>
</protein>
<keyword evidence="3 4" id="KW-0131">Cell cycle</keyword>
<dbReference type="AlphaFoldDB" id="A0A196SN00"/>
<accession>A0A196SN00</accession>
<dbReference type="PANTHER" id="PTHR23415">
    <property type="entry name" value="CYCLIN-DEPENDENT KINASES REGULATORY SUBUNIT/60S RIBOSOME SUBUNIT BIOGENESIS PROTEIN NIP7"/>
    <property type="match status" value="1"/>
</dbReference>
<dbReference type="FunFam" id="3.30.170.10:FF:000001">
    <property type="entry name" value="Cyclin-dependent kinases regulatory subunit"/>
    <property type="match status" value="1"/>
</dbReference>
<dbReference type="Gene3D" id="3.30.170.10">
    <property type="entry name" value="Cyclin-dependent kinase, regulatory subunit"/>
    <property type="match status" value="1"/>
</dbReference>
<dbReference type="SMART" id="SM01084">
    <property type="entry name" value="CKS"/>
    <property type="match status" value="1"/>
</dbReference>
<dbReference type="GO" id="GO:0051301">
    <property type="term" value="P:cell division"/>
    <property type="evidence" value="ECO:0007669"/>
    <property type="project" value="UniProtKB-UniRule"/>
</dbReference>
<dbReference type="InterPro" id="IPR000789">
    <property type="entry name" value="Cyclin-dep_kinase_reg-sub"/>
</dbReference>
<evidence type="ECO:0000256" key="3">
    <source>
        <dbReference type="ARBA" id="ARBA00023306"/>
    </source>
</evidence>
<sequence length="102" mass="12125">MNYSSQIDYSDKYYDETYEYRHVTLPKELSKQITPGKLLSEKEWRQLGIRMSLGWEHYATHKPEPNILLFRRPLGTDGTTGQVNPELARMQREQFRKQYGLA</sequence>
<keyword evidence="2 4" id="KW-0132">Cell division</keyword>
<proteinExistence type="inferred from homology"/>
<dbReference type="GO" id="GO:0016538">
    <property type="term" value="F:cyclin-dependent protein serine/threonine kinase regulator activity"/>
    <property type="evidence" value="ECO:0007669"/>
    <property type="project" value="InterPro"/>
</dbReference>
<dbReference type="Proteomes" id="UP000078348">
    <property type="component" value="Unassembled WGS sequence"/>
</dbReference>
<name>A0A196SN00_BLAHN</name>
<dbReference type="Pfam" id="PF01111">
    <property type="entry name" value="CKS"/>
    <property type="match status" value="1"/>
</dbReference>
<comment type="function">
    <text evidence="4">Binds to the catalytic subunit of the cyclin dependent kinases and is essential for their biological function.</text>
</comment>
<evidence type="ECO:0000313" key="6">
    <source>
        <dbReference type="Proteomes" id="UP000078348"/>
    </source>
</evidence>
<dbReference type="InterPro" id="IPR036858">
    <property type="entry name" value="Cyclin-dep_kinase_reg-sub_sf"/>
</dbReference>
<dbReference type="PROSITE" id="PS00944">
    <property type="entry name" value="CKS_1"/>
    <property type="match status" value="1"/>
</dbReference>
<gene>
    <name evidence="5" type="ORF">AV274_1023</name>
</gene>